<dbReference type="EMBL" id="AP014961">
    <property type="protein sequence ID" value="BAS94262.1"/>
    <property type="molecule type" value="Genomic_DNA"/>
</dbReference>
<sequence length="108" mass="11372">KQVKCCRCSAAIQKCKCKFHFSFLPSLILVLITAANDVVVSAATSPPLKFGINYGQIANNLPHPTQVSGLLQSLSVNRVSSTTPTRPSSPPSPAPAWSSSSATRTSTT</sequence>
<evidence type="ECO:0000313" key="2">
    <source>
        <dbReference type="EMBL" id="BAS94262.1"/>
    </source>
</evidence>
<feature type="compositionally biased region" description="Low complexity" evidence="1">
    <location>
        <begin position="95"/>
        <end position="108"/>
    </location>
</feature>
<evidence type="ECO:0000313" key="3">
    <source>
        <dbReference type="Proteomes" id="UP000059680"/>
    </source>
</evidence>
<keyword evidence="3" id="KW-1185">Reference proteome</keyword>
<reference evidence="3" key="1">
    <citation type="journal article" date="2005" name="Nature">
        <title>The map-based sequence of the rice genome.</title>
        <authorList>
            <consortium name="International rice genome sequencing project (IRGSP)"/>
            <person name="Matsumoto T."/>
            <person name="Wu J."/>
            <person name="Kanamori H."/>
            <person name="Katayose Y."/>
            <person name="Fujisawa M."/>
            <person name="Namiki N."/>
            <person name="Mizuno H."/>
            <person name="Yamamoto K."/>
            <person name="Antonio B.A."/>
            <person name="Baba T."/>
            <person name="Sakata K."/>
            <person name="Nagamura Y."/>
            <person name="Aoki H."/>
            <person name="Arikawa K."/>
            <person name="Arita K."/>
            <person name="Bito T."/>
            <person name="Chiden Y."/>
            <person name="Fujitsuka N."/>
            <person name="Fukunaka R."/>
            <person name="Hamada M."/>
            <person name="Harada C."/>
            <person name="Hayashi A."/>
            <person name="Hijishita S."/>
            <person name="Honda M."/>
            <person name="Hosokawa S."/>
            <person name="Ichikawa Y."/>
            <person name="Idonuma A."/>
            <person name="Iijima M."/>
            <person name="Ikeda M."/>
            <person name="Ikeno M."/>
            <person name="Ito K."/>
            <person name="Ito S."/>
            <person name="Ito T."/>
            <person name="Ito Y."/>
            <person name="Ito Y."/>
            <person name="Iwabuchi A."/>
            <person name="Kamiya K."/>
            <person name="Karasawa W."/>
            <person name="Kurita K."/>
            <person name="Katagiri S."/>
            <person name="Kikuta A."/>
            <person name="Kobayashi H."/>
            <person name="Kobayashi N."/>
            <person name="Machita K."/>
            <person name="Maehara T."/>
            <person name="Masukawa M."/>
            <person name="Mizubayashi T."/>
            <person name="Mukai Y."/>
            <person name="Nagasaki H."/>
            <person name="Nagata Y."/>
            <person name="Naito S."/>
            <person name="Nakashima M."/>
            <person name="Nakama Y."/>
            <person name="Nakamichi Y."/>
            <person name="Nakamura M."/>
            <person name="Meguro A."/>
            <person name="Negishi M."/>
            <person name="Ohta I."/>
            <person name="Ohta T."/>
            <person name="Okamoto M."/>
            <person name="Ono N."/>
            <person name="Saji S."/>
            <person name="Sakaguchi M."/>
            <person name="Sakai K."/>
            <person name="Shibata M."/>
            <person name="Shimokawa T."/>
            <person name="Song J."/>
            <person name="Takazaki Y."/>
            <person name="Terasawa K."/>
            <person name="Tsugane M."/>
            <person name="Tsuji K."/>
            <person name="Ueda S."/>
            <person name="Waki K."/>
            <person name="Yamagata H."/>
            <person name="Yamamoto M."/>
            <person name="Yamamoto S."/>
            <person name="Yamane H."/>
            <person name="Yoshiki S."/>
            <person name="Yoshihara R."/>
            <person name="Yukawa K."/>
            <person name="Zhong H."/>
            <person name="Yano M."/>
            <person name="Yuan Q."/>
            <person name="Ouyang S."/>
            <person name="Liu J."/>
            <person name="Jones K.M."/>
            <person name="Gansberger K."/>
            <person name="Moffat K."/>
            <person name="Hill J."/>
            <person name="Bera J."/>
            <person name="Fadrosh D."/>
            <person name="Jin S."/>
            <person name="Johri S."/>
            <person name="Kim M."/>
            <person name="Overton L."/>
            <person name="Reardon M."/>
            <person name="Tsitrin T."/>
            <person name="Vuong H."/>
            <person name="Weaver B."/>
            <person name="Ciecko A."/>
            <person name="Tallon L."/>
            <person name="Jackson J."/>
            <person name="Pai G."/>
            <person name="Aken S.V."/>
            <person name="Utterback T."/>
            <person name="Reidmuller S."/>
            <person name="Feldblyum T."/>
            <person name="Hsiao J."/>
            <person name="Zismann V."/>
            <person name="Iobst S."/>
            <person name="de Vazeille A.R."/>
            <person name="Buell C.R."/>
            <person name="Ying K."/>
            <person name="Li Y."/>
            <person name="Lu T."/>
            <person name="Huang Y."/>
            <person name="Zhao Q."/>
            <person name="Feng Q."/>
            <person name="Zhang L."/>
            <person name="Zhu J."/>
            <person name="Weng Q."/>
            <person name="Mu J."/>
            <person name="Lu Y."/>
            <person name="Fan D."/>
            <person name="Liu Y."/>
            <person name="Guan J."/>
            <person name="Zhang Y."/>
            <person name="Yu S."/>
            <person name="Liu X."/>
            <person name="Zhang Y."/>
            <person name="Hong G."/>
            <person name="Han B."/>
            <person name="Choisne N."/>
            <person name="Demange N."/>
            <person name="Orjeda G."/>
            <person name="Samain S."/>
            <person name="Cattolico L."/>
            <person name="Pelletier E."/>
            <person name="Couloux A."/>
            <person name="Segurens B."/>
            <person name="Wincker P."/>
            <person name="D'Hont A."/>
            <person name="Scarpelli C."/>
            <person name="Weissenbach J."/>
            <person name="Salanoubat M."/>
            <person name="Quetier F."/>
            <person name="Yu Y."/>
            <person name="Kim H.R."/>
            <person name="Rambo T."/>
            <person name="Currie J."/>
            <person name="Collura K."/>
            <person name="Luo M."/>
            <person name="Yang T."/>
            <person name="Ammiraju J.S.S."/>
            <person name="Engler F."/>
            <person name="Soderlund C."/>
            <person name="Wing R.A."/>
            <person name="Palmer L.E."/>
            <person name="de la Bastide M."/>
            <person name="Spiegel L."/>
            <person name="Nascimento L."/>
            <person name="Zutavern T."/>
            <person name="O'Shaughnessy A."/>
            <person name="Dike S."/>
            <person name="Dedhia N."/>
            <person name="Preston R."/>
            <person name="Balija V."/>
            <person name="McCombie W.R."/>
            <person name="Chow T."/>
            <person name="Chen H."/>
            <person name="Chung M."/>
            <person name="Chen C."/>
            <person name="Shaw J."/>
            <person name="Wu H."/>
            <person name="Hsiao K."/>
            <person name="Chao Y."/>
            <person name="Chu M."/>
            <person name="Cheng C."/>
            <person name="Hour A."/>
            <person name="Lee P."/>
            <person name="Lin S."/>
            <person name="Lin Y."/>
            <person name="Liou J."/>
            <person name="Liu S."/>
            <person name="Hsing Y."/>
            <person name="Raghuvanshi S."/>
            <person name="Mohanty A."/>
            <person name="Bharti A.K."/>
            <person name="Gaur A."/>
            <person name="Gupta V."/>
            <person name="Kumar D."/>
            <person name="Ravi V."/>
            <person name="Vij S."/>
            <person name="Kapur A."/>
            <person name="Khurana P."/>
            <person name="Khurana P."/>
            <person name="Khurana J.P."/>
            <person name="Tyagi A.K."/>
            <person name="Gaikwad K."/>
            <person name="Singh A."/>
            <person name="Dalal V."/>
            <person name="Srivastava S."/>
            <person name="Dixit A."/>
            <person name="Pal A.K."/>
            <person name="Ghazi I.A."/>
            <person name="Yadav M."/>
            <person name="Pandit A."/>
            <person name="Bhargava A."/>
            <person name="Sureshbabu K."/>
            <person name="Batra K."/>
            <person name="Sharma T.R."/>
            <person name="Mohapatra T."/>
            <person name="Singh N.K."/>
            <person name="Messing J."/>
            <person name="Nelson A.B."/>
            <person name="Fuks G."/>
            <person name="Kavchok S."/>
            <person name="Keizer G."/>
            <person name="Linton E."/>
            <person name="Llaca V."/>
            <person name="Song R."/>
            <person name="Tanyolac B."/>
            <person name="Young S."/>
            <person name="Ho-Il K."/>
            <person name="Hahn J.H."/>
            <person name="Sangsakoo G."/>
            <person name="Vanavichit A."/>
            <person name="de Mattos Luiz.A.T."/>
            <person name="Zimmer P.D."/>
            <person name="Malone G."/>
            <person name="Dellagostin O."/>
            <person name="de Oliveira A.C."/>
            <person name="Bevan M."/>
            <person name="Bancroft I."/>
            <person name="Minx P."/>
            <person name="Cordum H."/>
            <person name="Wilson R."/>
            <person name="Cheng Z."/>
            <person name="Jin W."/>
            <person name="Jiang J."/>
            <person name="Leong S.A."/>
            <person name="Iwama H."/>
            <person name="Gojobori T."/>
            <person name="Itoh T."/>
            <person name="Niimura Y."/>
            <person name="Fujii Y."/>
            <person name="Habara T."/>
            <person name="Sakai H."/>
            <person name="Sato Y."/>
            <person name="Wilson G."/>
            <person name="Kumar K."/>
            <person name="McCouch S."/>
            <person name="Juretic N."/>
            <person name="Hoen D."/>
            <person name="Wright S."/>
            <person name="Bruskiewich R."/>
            <person name="Bureau T."/>
            <person name="Miyao A."/>
            <person name="Hirochika H."/>
            <person name="Nishikawa T."/>
            <person name="Kadowaki K."/>
            <person name="Sugiura M."/>
            <person name="Burr B."/>
            <person name="Sasaki T."/>
        </authorList>
    </citation>
    <scope>NUCLEOTIDE SEQUENCE [LARGE SCALE GENOMIC DNA]</scope>
    <source>
        <strain evidence="3">cv. Nipponbare</strain>
    </source>
</reference>
<protein>
    <submittedName>
        <fullName evidence="2">Os05g0443400 protein</fullName>
    </submittedName>
</protein>
<dbReference type="Proteomes" id="UP000059680">
    <property type="component" value="Chromosome 5"/>
</dbReference>
<proteinExistence type="predicted"/>
<dbReference type="AlphaFoldDB" id="A0A0P0WN41"/>
<dbReference type="Gramene" id="Os05t0443400-02">
    <property type="protein sequence ID" value="Os05t0443400-02"/>
    <property type="gene ID" value="Os05g0443400"/>
</dbReference>
<reference evidence="2 3" key="2">
    <citation type="journal article" date="2013" name="Plant Cell Physiol.">
        <title>Rice Annotation Project Database (RAP-DB): an integrative and interactive database for rice genomics.</title>
        <authorList>
            <person name="Sakai H."/>
            <person name="Lee S.S."/>
            <person name="Tanaka T."/>
            <person name="Numa H."/>
            <person name="Kim J."/>
            <person name="Kawahara Y."/>
            <person name="Wakimoto H."/>
            <person name="Yang C.C."/>
            <person name="Iwamoto M."/>
            <person name="Abe T."/>
            <person name="Yamada Y."/>
            <person name="Muto A."/>
            <person name="Inokuchi H."/>
            <person name="Ikemura T."/>
            <person name="Matsumoto T."/>
            <person name="Sasaki T."/>
            <person name="Itoh T."/>
        </authorList>
    </citation>
    <scope>NUCLEOTIDE SEQUENCE [LARGE SCALE GENOMIC DNA]</scope>
    <source>
        <strain evidence="3">cv. Nipponbare</strain>
    </source>
</reference>
<feature type="non-terminal residue" evidence="2">
    <location>
        <position position="1"/>
    </location>
</feature>
<name>A0A0P0WN41_ORYSJ</name>
<dbReference type="ExpressionAtlas" id="A0A0P0WN41">
    <property type="expression patterns" value="baseline and differential"/>
</dbReference>
<organism evidence="2 3">
    <name type="scientific">Oryza sativa subsp. japonica</name>
    <name type="common">Rice</name>
    <dbReference type="NCBI Taxonomy" id="39947"/>
    <lineage>
        <taxon>Eukaryota</taxon>
        <taxon>Viridiplantae</taxon>
        <taxon>Streptophyta</taxon>
        <taxon>Embryophyta</taxon>
        <taxon>Tracheophyta</taxon>
        <taxon>Spermatophyta</taxon>
        <taxon>Magnoliopsida</taxon>
        <taxon>Liliopsida</taxon>
        <taxon>Poales</taxon>
        <taxon>Poaceae</taxon>
        <taxon>BOP clade</taxon>
        <taxon>Oryzoideae</taxon>
        <taxon>Oryzeae</taxon>
        <taxon>Oryzinae</taxon>
        <taxon>Oryza</taxon>
        <taxon>Oryza sativa</taxon>
    </lineage>
</organism>
<reference evidence="2 3" key="3">
    <citation type="journal article" date="2013" name="Rice">
        <title>Improvement of the Oryza sativa Nipponbare reference genome using next generation sequence and optical map data.</title>
        <authorList>
            <person name="Kawahara Y."/>
            <person name="de la Bastide M."/>
            <person name="Hamilton J.P."/>
            <person name="Kanamori H."/>
            <person name="McCombie W.R."/>
            <person name="Ouyang S."/>
            <person name="Schwartz D.C."/>
            <person name="Tanaka T."/>
            <person name="Wu J."/>
            <person name="Zhou S."/>
            <person name="Childs K.L."/>
            <person name="Davidson R.M."/>
            <person name="Lin H."/>
            <person name="Quesada-Ocampo L."/>
            <person name="Vaillancourt B."/>
            <person name="Sakai H."/>
            <person name="Lee S.S."/>
            <person name="Kim J."/>
            <person name="Numa H."/>
            <person name="Itoh T."/>
            <person name="Buell C.R."/>
            <person name="Matsumoto T."/>
        </authorList>
    </citation>
    <scope>NUCLEOTIDE SEQUENCE [LARGE SCALE GENOMIC DNA]</scope>
    <source>
        <strain evidence="3">cv. Nipponbare</strain>
    </source>
</reference>
<gene>
    <name evidence="2" type="ordered locus">Os05g0443400</name>
    <name evidence="2" type="ORF">OSNPB_050443400</name>
</gene>
<accession>A0A0P0WN41</accession>
<evidence type="ECO:0000256" key="1">
    <source>
        <dbReference type="SAM" id="MobiDB-lite"/>
    </source>
</evidence>
<feature type="region of interest" description="Disordered" evidence="1">
    <location>
        <begin position="78"/>
        <end position="108"/>
    </location>
</feature>